<dbReference type="Pfam" id="PF00617">
    <property type="entry name" value="RasGEF"/>
    <property type="match status" value="1"/>
</dbReference>
<dbReference type="PROSITE" id="PS00720">
    <property type="entry name" value="RASGEF"/>
    <property type="match status" value="1"/>
</dbReference>
<evidence type="ECO:0000256" key="1">
    <source>
        <dbReference type="ARBA" id="ARBA00022553"/>
    </source>
</evidence>
<dbReference type="PROSITE" id="PS50200">
    <property type="entry name" value="RA"/>
    <property type="match status" value="1"/>
</dbReference>
<dbReference type="PANTHER" id="PTHR23113:SF35">
    <property type="entry name" value="RAL GUANINE NUCLEOTIDE DISSOCIATION STIMULATOR"/>
    <property type="match status" value="1"/>
</dbReference>
<dbReference type="InterPro" id="IPR000159">
    <property type="entry name" value="RA_dom"/>
</dbReference>
<dbReference type="GO" id="GO:0005886">
    <property type="term" value="C:plasma membrane"/>
    <property type="evidence" value="ECO:0007669"/>
    <property type="project" value="TreeGrafter"/>
</dbReference>
<dbReference type="PROSITE" id="PS50212">
    <property type="entry name" value="RASGEF_NTER"/>
    <property type="match status" value="1"/>
</dbReference>
<evidence type="ECO:0000259" key="7">
    <source>
        <dbReference type="PROSITE" id="PS50212"/>
    </source>
</evidence>
<gene>
    <name evidence="8" type="ORF">LYPA_23C017593</name>
</gene>
<feature type="domain" description="N-terminal Ras-GEF" evidence="7">
    <location>
        <begin position="112"/>
        <end position="242"/>
    </location>
</feature>
<keyword evidence="1" id="KW-0597">Phosphoprotein</keyword>
<sequence length="817" mass="90166">MVQRMWAEAAGPAGGAEPLFPGSRRSRSVWDAVRLEVGGPDSCPVVLHSFTQLDPDLPRLESCTQEIGEELVNGVIHSISLRKVQAHHGANKGQRWLGCENESALNLYETCKVRTVKAGTLEKLVEHLVPAFQGSDLSYVTIFLCTYRAFTTTQQVLDLLFKRGAAGGRAEGKAGPLTLLPAPPPPSSAISSILGTWLDQYSEDFCQPPDFPCLKQLVAYVQLNMPGSDLERRAQLLLAQLEHAELTEAEPEALPPAPAPLLKPAPELEPALAPESEPELEPAPTPAPEPELEPAPEPAPAPAPELEPALSQTVDLEAAPVPEPPWPSPVAAENGLNEKPHLLAFPPDLVAEQFTLMDAELFKKVVPYHCLGSIWSQRDKKGKEHLAPTVRATVTQFNSVANCVITTCLGDRTVTARDRARVVEHWIEVARECRVLKNFSSLYAILSALQSNSIHRLKKTWEEVSRDSFRIFQKLSEIFSDENNYSLSRELLIKEGTSKFATLEMNPKRAQKRPKETGVIQGTVPYLGTFLTDLVMLDTAMKDYLYGRLINFEKRRKEFEVIAQIKLLQSACNNYSITPEEHFGAWFRAMERLSETESYNLSCELEPPSESASNTLKAKKNAAIVKRWSDRQAPSTELSSSGSSHSKSCDQLRCGPYLSSGDIADALSVHSAGSSSSDVEEINVSFVPESPDGQEKKQVGDCCIIRVSLDVDNGNMYKSILVTSQDKAPAVIRKAMDKHNLDEDEADEYELVQVISDDRKLKIPDNANVFYAMNSTANYDFVLKKRTFTKGAKVRHGASSTLPRMKQKGLRIAKGIF</sequence>
<dbReference type="GO" id="GO:0007265">
    <property type="term" value="P:Ras protein signal transduction"/>
    <property type="evidence" value="ECO:0007669"/>
    <property type="project" value="TreeGrafter"/>
</dbReference>
<reference evidence="8 9" key="1">
    <citation type="submission" date="2019-01" db="EMBL/GenBank/DDBJ databases">
        <authorList>
            <person name="Alioto T."/>
            <person name="Alioto T."/>
        </authorList>
    </citation>
    <scope>NUCLEOTIDE SEQUENCE [LARGE SCALE GENOMIC DNA]</scope>
</reference>
<dbReference type="SUPFAM" id="SSF48366">
    <property type="entry name" value="Ras GEF"/>
    <property type="match status" value="1"/>
</dbReference>
<dbReference type="SMART" id="SM00229">
    <property type="entry name" value="RasGEFN"/>
    <property type="match status" value="1"/>
</dbReference>
<dbReference type="Gene3D" id="1.20.870.10">
    <property type="entry name" value="Son of sevenless (SoS) protein Chain: S domain 1"/>
    <property type="match status" value="1"/>
</dbReference>
<dbReference type="AlphaFoldDB" id="A0A485MT41"/>
<dbReference type="CDD" id="cd00155">
    <property type="entry name" value="RasGEF"/>
    <property type="match status" value="1"/>
</dbReference>
<dbReference type="FunFam" id="1.10.840.10:FF:000005">
    <property type="entry name" value="Ral guanine nucleotide dissociation stimulator isoform 1"/>
    <property type="match status" value="1"/>
</dbReference>
<dbReference type="InterPro" id="IPR001895">
    <property type="entry name" value="RASGEF_cat_dom"/>
</dbReference>
<evidence type="ECO:0000256" key="3">
    <source>
        <dbReference type="PROSITE-ProRule" id="PRU00168"/>
    </source>
</evidence>
<evidence type="ECO:0000259" key="6">
    <source>
        <dbReference type="PROSITE" id="PS50200"/>
    </source>
</evidence>
<dbReference type="InterPro" id="IPR023578">
    <property type="entry name" value="Ras_GEF_dom_sf"/>
</dbReference>
<dbReference type="Gene3D" id="1.10.840.10">
    <property type="entry name" value="Ras guanine-nucleotide exchange factors catalytic domain"/>
    <property type="match status" value="1"/>
</dbReference>
<dbReference type="InterPro" id="IPR019804">
    <property type="entry name" value="Ras_G-nucl-exch_fac_CS"/>
</dbReference>
<dbReference type="Proteomes" id="UP000386466">
    <property type="component" value="Unassembled WGS sequence"/>
</dbReference>
<dbReference type="Pfam" id="PF00788">
    <property type="entry name" value="RA"/>
    <property type="match status" value="1"/>
</dbReference>
<dbReference type="Pfam" id="PF00618">
    <property type="entry name" value="RasGEF_N"/>
    <property type="match status" value="1"/>
</dbReference>
<evidence type="ECO:0000256" key="4">
    <source>
        <dbReference type="SAM" id="MobiDB-lite"/>
    </source>
</evidence>
<dbReference type="SUPFAM" id="SSF54236">
    <property type="entry name" value="Ubiquitin-like"/>
    <property type="match status" value="1"/>
</dbReference>
<dbReference type="InterPro" id="IPR008937">
    <property type="entry name" value="Ras-like_GEF"/>
</dbReference>
<dbReference type="FunFam" id="1.20.870.10:FF:000003">
    <property type="entry name" value="Ral guanine nucleotide dissociation stimulator isoform 1"/>
    <property type="match status" value="1"/>
</dbReference>
<evidence type="ECO:0000256" key="2">
    <source>
        <dbReference type="ARBA" id="ARBA00022658"/>
    </source>
</evidence>
<dbReference type="Gene3D" id="3.10.20.90">
    <property type="entry name" value="Phosphatidylinositol 3-kinase Catalytic Subunit, Chain A, domain 1"/>
    <property type="match status" value="1"/>
</dbReference>
<dbReference type="SMART" id="SM00314">
    <property type="entry name" value="RA"/>
    <property type="match status" value="1"/>
</dbReference>
<feature type="domain" description="Ras-associating" evidence="6">
    <location>
        <begin position="701"/>
        <end position="788"/>
    </location>
</feature>
<dbReference type="CDD" id="cd17209">
    <property type="entry name" value="RA_RalGDS"/>
    <property type="match status" value="1"/>
</dbReference>
<dbReference type="PANTHER" id="PTHR23113">
    <property type="entry name" value="GUANINE NUCLEOTIDE EXCHANGE FACTOR"/>
    <property type="match status" value="1"/>
</dbReference>
<name>A0A485MT41_LYNPA</name>
<feature type="domain" description="Ras-GEF" evidence="5">
    <location>
        <begin position="346"/>
        <end position="608"/>
    </location>
</feature>
<dbReference type="InterPro" id="IPR015758">
    <property type="entry name" value="RalGDS_RA"/>
</dbReference>
<dbReference type="FunFam" id="3.10.20.90:FF:000042">
    <property type="entry name" value="Ral guanine nucleotide dissociation stimulator isoform 1"/>
    <property type="match status" value="1"/>
</dbReference>
<keyword evidence="9" id="KW-1185">Reference proteome</keyword>
<dbReference type="EMBL" id="CAAGRJ010003351">
    <property type="protein sequence ID" value="VFV21202.1"/>
    <property type="molecule type" value="Genomic_DNA"/>
</dbReference>
<accession>A0A485MT41</accession>
<dbReference type="SMART" id="SM00147">
    <property type="entry name" value="RasGEF"/>
    <property type="match status" value="1"/>
</dbReference>
<organism evidence="8 9">
    <name type="scientific">Lynx pardinus</name>
    <name type="common">Iberian lynx</name>
    <name type="synonym">Felis pardina</name>
    <dbReference type="NCBI Taxonomy" id="191816"/>
    <lineage>
        <taxon>Eukaryota</taxon>
        <taxon>Metazoa</taxon>
        <taxon>Chordata</taxon>
        <taxon>Craniata</taxon>
        <taxon>Vertebrata</taxon>
        <taxon>Euteleostomi</taxon>
        <taxon>Mammalia</taxon>
        <taxon>Eutheria</taxon>
        <taxon>Laurasiatheria</taxon>
        <taxon>Carnivora</taxon>
        <taxon>Feliformia</taxon>
        <taxon>Felidae</taxon>
        <taxon>Felinae</taxon>
        <taxon>Lynx</taxon>
    </lineage>
</organism>
<dbReference type="PROSITE" id="PS50009">
    <property type="entry name" value="RASGEF_CAT"/>
    <property type="match status" value="1"/>
</dbReference>
<feature type="compositionally biased region" description="Pro residues" evidence="4">
    <location>
        <begin position="281"/>
        <end position="305"/>
    </location>
</feature>
<evidence type="ECO:0000259" key="5">
    <source>
        <dbReference type="PROSITE" id="PS50009"/>
    </source>
</evidence>
<dbReference type="InterPro" id="IPR036964">
    <property type="entry name" value="RASGEF_cat_dom_sf"/>
</dbReference>
<dbReference type="GO" id="GO:0005085">
    <property type="term" value="F:guanyl-nucleotide exchange factor activity"/>
    <property type="evidence" value="ECO:0007669"/>
    <property type="project" value="UniProtKB-KW"/>
</dbReference>
<feature type="region of interest" description="Disordered" evidence="4">
    <location>
        <begin position="271"/>
        <end position="306"/>
    </location>
</feature>
<dbReference type="InterPro" id="IPR000651">
    <property type="entry name" value="Ras-like_Gua-exchang_fac_N"/>
</dbReference>
<proteinExistence type="predicted"/>
<protein>
    <submittedName>
        <fullName evidence="8">Ral guanine nucleotide dissociation</fullName>
    </submittedName>
</protein>
<evidence type="ECO:0000313" key="8">
    <source>
        <dbReference type="EMBL" id="VFV21202.1"/>
    </source>
</evidence>
<dbReference type="InterPro" id="IPR029071">
    <property type="entry name" value="Ubiquitin-like_domsf"/>
</dbReference>
<evidence type="ECO:0000313" key="9">
    <source>
        <dbReference type="Proteomes" id="UP000386466"/>
    </source>
</evidence>
<keyword evidence="2 3" id="KW-0344">Guanine-nucleotide releasing factor</keyword>
<dbReference type="CDD" id="cd06224">
    <property type="entry name" value="REM"/>
    <property type="match status" value="1"/>
</dbReference>